<dbReference type="KEGG" id="blq:L21SP5_03393"/>
<dbReference type="InterPro" id="IPR016181">
    <property type="entry name" value="Acyl_CoA_acyltransferase"/>
</dbReference>
<dbReference type="PANTHER" id="PTHR42919:SF8">
    <property type="entry name" value="N-ALPHA-ACETYLTRANSFERASE 50"/>
    <property type="match status" value="1"/>
</dbReference>
<keyword evidence="2 4" id="KW-0012">Acyltransferase</keyword>
<evidence type="ECO:0000256" key="2">
    <source>
        <dbReference type="ARBA" id="ARBA00023315"/>
    </source>
</evidence>
<evidence type="ECO:0000313" key="4">
    <source>
        <dbReference type="EMBL" id="ALO17006.1"/>
    </source>
</evidence>
<dbReference type="GO" id="GO:0016747">
    <property type="term" value="F:acyltransferase activity, transferring groups other than amino-acyl groups"/>
    <property type="evidence" value="ECO:0007669"/>
    <property type="project" value="InterPro"/>
</dbReference>
<evidence type="ECO:0000259" key="3">
    <source>
        <dbReference type="PROSITE" id="PS51186"/>
    </source>
</evidence>
<dbReference type="OrthoDB" id="9797456at2"/>
<keyword evidence="5" id="KW-1185">Reference proteome</keyword>
<accession>A0A0S2I3S1</accession>
<evidence type="ECO:0000313" key="5">
    <source>
        <dbReference type="Proteomes" id="UP000064893"/>
    </source>
</evidence>
<dbReference type="InterPro" id="IPR051556">
    <property type="entry name" value="N-term/lysine_N-AcTrnsfr"/>
</dbReference>
<gene>
    <name evidence="4" type="primary">ypeA</name>
    <name evidence="4" type="ORF">L21SP5_03393</name>
</gene>
<dbReference type="CDD" id="cd04301">
    <property type="entry name" value="NAT_SF"/>
    <property type="match status" value="1"/>
</dbReference>
<keyword evidence="1 4" id="KW-0808">Transferase</keyword>
<dbReference type="SUPFAM" id="SSF55729">
    <property type="entry name" value="Acyl-CoA N-acyltransferases (Nat)"/>
    <property type="match status" value="1"/>
</dbReference>
<sequence>MLSSEILSYLPGDFNEISKFWNKLGLGGAERGDDEQVIERTINHGGAFFVMRVGNRLIGTAWITSDHRRLYLHHMGIHPEYQNQQLGYKLLEHCIQWSEKQGLQLKLEVHQSNKGAVHLYKKAGFKRLGDYDVYIIRDYKELPAK</sequence>
<evidence type="ECO:0000256" key="1">
    <source>
        <dbReference type="ARBA" id="ARBA00022679"/>
    </source>
</evidence>
<dbReference type="Pfam" id="PF00583">
    <property type="entry name" value="Acetyltransf_1"/>
    <property type="match status" value="1"/>
</dbReference>
<reference evidence="4 5" key="1">
    <citation type="submission" date="2015-11" db="EMBL/GenBank/DDBJ databases">
        <title>Description and complete genome sequence of a novel strain predominating in hypersaline microbial mats and representing a new family of the Bacteriodetes phylum.</title>
        <authorList>
            <person name="Spring S."/>
            <person name="Bunk B."/>
            <person name="Sproer C."/>
            <person name="Klenk H.-P."/>
        </authorList>
    </citation>
    <scope>NUCLEOTIDE SEQUENCE [LARGE SCALE GENOMIC DNA]</scope>
    <source>
        <strain evidence="4 5">L21-Spi-D4</strain>
    </source>
</reference>
<dbReference type="AlphaFoldDB" id="A0A0S2I3S1"/>
<dbReference type="RefSeq" id="WP_057954340.1">
    <property type="nucleotide sequence ID" value="NZ_CP013118.1"/>
</dbReference>
<dbReference type="Proteomes" id="UP000064893">
    <property type="component" value="Chromosome"/>
</dbReference>
<protein>
    <submittedName>
        <fullName evidence="4">Acetyltransferase YpeA</fullName>
        <ecNumber evidence="4">2.3.1.-</ecNumber>
    </submittedName>
</protein>
<name>A0A0S2I3S1_9BACT</name>
<organism evidence="4 5">
    <name type="scientific">Salinivirga cyanobacteriivorans</name>
    <dbReference type="NCBI Taxonomy" id="1307839"/>
    <lineage>
        <taxon>Bacteria</taxon>
        <taxon>Pseudomonadati</taxon>
        <taxon>Bacteroidota</taxon>
        <taxon>Bacteroidia</taxon>
        <taxon>Bacteroidales</taxon>
        <taxon>Salinivirgaceae</taxon>
        <taxon>Salinivirga</taxon>
    </lineage>
</organism>
<dbReference type="STRING" id="1307839.L21SP5_03393"/>
<dbReference type="EC" id="2.3.1.-" evidence="4"/>
<dbReference type="Gene3D" id="3.40.630.30">
    <property type="match status" value="1"/>
</dbReference>
<dbReference type="InterPro" id="IPR000182">
    <property type="entry name" value="GNAT_dom"/>
</dbReference>
<dbReference type="PROSITE" id="PS51186">
    <property type="entry name" value="GNAT"/>
    <property type="match status" value="1"/>
</dbReference>
<proteinExistence type="predicted"/>
<feature type="domain" description="N-acetyltransferase" evidence="3">
    <location>
        <begin position="4"/>
        <end position="143"/>
    </location>
</feature>
<dbReference type="PANTHER" id="PTHR42919">
    <property type="entry name" value="N-ALPHA-ACETYLTRANSFERASE"/>
    <property type="match status" value="1"/>
</dbReference>
<dbReference type="EMBL" id="CP013118">
    <property type="protein sequence ID" value="ALO17006.1"/>
    <property type="molecule type" value="Genomic_DNA"/>
</dbReference>